<feature type="domain" description="Cathepsin C exclusion" evidence="2">
    <location>
        <begin position="26"/>
        <end position="130"/>
    </location>
</feature>
<feature type="signal peptide" evidence="1">
    <location>
        <begin position="1"/>
        <end position="25"/>
    </location>
</feature>
<dbReference type="SUPFAM" id="SSF75001">
    <property type="entry name" value="Dipeptidyl peptidase I (cathepsin C), exclusion domain"/>
    <property type="match status" value="1"/>
</dbReference>
<dbReference type="EMBL" id="HBIB01042660">
    <property type="protein sequence ID" value="CAE0265591.1"/>
    <property type="molecule type" value="Transcribed_RNA"/>
</dbReference>
<dbReference type="InterPro" id="IPR036496">
    <property type="entry name" value="CathepsinC_exc_dom_sf"/>
</dbReference>
<evidence type="ECO:0000313" key="3">
    <source>
        <dbReference type="EMBL" id="CAE0265584.1"/>
    </source>
</evidence>
<evidence type="ECO:0000313" key="5">
    <source>
        <dbReference type="EMBL" id="CAE0265592.1"/>
    </source>
</evidence>
<evidence type="ECO:0000313" key="4">
    <source>
        <dbReference type="EMBL" id="CAE0265591.1"/>
    </source>
</evidence>
<dbReference type="AlphaFoldDB" id="A0A7S3GGE9"/>
<name>A0A7S3GGE9_9EUKA</name>
<protein>
    <recommendedName>
        <fullName evidence="2">Cathepsin C exclusion domain-containing protein</fullName>
    </recommendedName>
</protein>
<reference evidence="3" key="1">
    <citation type="submission" date="2021-01" db="EMBL/GenBank/DDBJ databases">
        <authorList>
            <person name="Corre E."/>
            <person name="Pelletier E."/>
            <person name="Niang G."/>
            <person name="Scheremetjew M."/>
            <person name="Finn R."/>
            <person name="Kale V."/>
            <person name="Holt S."/>
            <person name="Cochrane G."/>
            <person name="Meng A."/>
            <person name="Brown T."/>
            <person name="Cohen L."/>
        </authorList>
    </citation>
    <scope>NUCLEOTIDE SEQUENCE</scope>
    <source>
        <strain evidence="3">NIES-2562</strain>
    </source>
</reference>
<evidence type="ECO:0000256" key="1">
    <source>
        <dbReference type="SAM" id="SignalP"/>
    </source>
</evidence>
<evidence type="ECO:0000259" key="2">
    <source>
        <dbReference type="Pfam" id="PF08773"/>
    </source>
</evidence>
<proteinExistence type="predicted"/>
<accession>A0A7S3GGE9</accession>
<dbReference type="EMBL" id="HBIB01042661">
    <property type="protein sequence ID" value="CAE0265592.1"/>
    <property type="molecule type" value="Transcribed_RNA"/>
</dbReference>
<dbReference type="InterPro" id="IPR014882">
    <property type="entry name" value="CathepsinC_exc"/>
</dbReference>
<dbReference type="EMBL" id="HBIB01042653">
    <property type="protein sequence ID" value="CAE0265584.1"/>
    <property type="molecule type" value="Transcribed_RNA"/>
</dbReference>
<keyword evidence="1" id="KW-0732">Signal</keyword>
<sequence length="135" mass="14903">MCRQRLTLTFLFGIAILATRSFVTADIPAHCLHDDVLGVWDFFLQPTAEAFGGECWSEDVLPSERFQVSLKRFGREGCAIVCVNLSSSSPNVAVARDGAIGTWTMVYDQGFEVNVAGRSFFLFSQYHVGKGQRSA</sequence>
<dbReference type="Pfam" id="PF08773">
    <property type="entry name" value="CathepsinC_exc"/>
    <property type="match status" value="1"/>
</dbReference>
<organism evidence="3">
    <name type="scientific">Palpitomonas bilix</name>
    <dbReference type="NCBI Taxonomy" id="652834"/>
    <lineage>
        <taxon>Eukaryota</taxon>
        <taxon>Eukaryota incertae sedis</taxon>
    </lineage>
</organism>
<feature type="chain" id="PRO_5035594019" description="Cathepsin C exclusion domain-containing protein" evidence="1">
    <location>
        <begin position="26"/>
        <end position="135"/>
    </location>
</feature>
<gene>
    <name evidence="3" type="ORF">PBIL07802_LOCUS27922</name>
    <name evidence="4" type="ORF">PBIL07802_LOCUS27929</name>
    <name evidence="5" type="ORF">PBIL07802_LOCUS27930</name>
</gene>
<dbReference type="Gene3D" id="2.40.128.80">
    <property type="entry name" value="Cathepsin C, exclusion domain"/>
    <property type="match status" value="1"/>
</dbReference>